<keyword evidence="1" id="KW-0732">Signal</keyword>
<evidence type="ECO:0000313" key="3">
    <source>
        <dbReference type="Proteomes" id="UP000008065"/>
    </source>
</evidence>
<dbReference type="KEGG" id="nte:NEUTE1DRAFT115679"/>
<reference evidence="3" key="1">
    <citation type="journal article" date="2011" name="Genetics">
        <title>Massive changes in genome architecture accompany the transition to self-fertility in the filamentous fungus Neurospora tetrasperma.</title>
        <authorList>
            <person name="Ellison C.E."/>
            <person name="Stajich J.E."/>
            <person name="Jacobson D.J."/>
            <person name="Natvig D.O."/>
            <person name="Lapidus A."/>
            <person name="Foster B."/>
            <person name="Aerts A."/>
            <person name="Riley R."/>
            <person name="Lindquist E.A."/>
            <person name="Grigoriev I.V."/>
            <person name="Taylor J.W."/>
        </authorList>
    </citation>
    <scope>NUCLEOTIDE SEQUENCE [LARGE SCALE GENOMIC DNA]</scope>
    <source>
        <strain evidence="3">FGSC 2508 / P0657</strain>
    </source>
</reference>
<keyword evidence="3" id="KW-1185">Reference proteome</keyword>
<accession>F8MBJ1</accession>
<feature type="chain" id="PRO_5003380151" evidence="1">
    <location>
        <begin position="20"/>
        <end position="53"/>
    </location>
</feature>
<evidence type="ECO:0000313" key="2">
    <source>
        <dbReference type="EMBL" id="EGO60303.1"/>
    </source>
</evidence>
<name>F8MBJ1_NEUT8</name>
<dbReference type="GeneID" id="20822824"/>
<organism evidence="2 3">
    <name type="scientific">Neurospora tetrasperma (strain FGSC 2508 / ATCC MYA-4615 / P0657)</name>
    <dbReference type="NCBI Taxonomy" id="510951"/>
    <lineage>
        <taxon>Eukaryota</taxon>
        <taxon>Fungi</taxon>
        <taxon>Dikarya</taxon>
        <taxon>Ascomycota</taxon>
        <taxon>Pezizomycotina</taxon>
        <taxon>Sordariomycetes</taxon>
        <taxon>Sordariomycetidae</taxon>
        <taxon>Sordariales</taxon>
        <taxon>Sordariaceae</taxon>
        <taxon>Neurospora</taxon>
    </lineage>
</organism>
<protein>
    <submittedName>
        <fullName evidence="2">Uncharacterized protein</fullName>
    </submittedName>
</protein>
<dbReference type="EMBL" id="GL891302">
    <property type="protein sequence ID" value="EGO60303.1"/>
    <property type="molecule type" value="Genomic_DNA"/>
</dbReference>
<dbReference type="AlphaFoldDB" id="F8MBJ1"/>
<dbReference type="RefSeq" id="XP_009847616.1">
    <property type="nucleotide sequence ID" value="XM_009849314.1"/>
</dbReference>
<evidence type="ECO:0000256" key="1">
    <source>
        <dbReference type="SAM" id="SignalP"/>
    </source>
</evidence>
<gene>
    <name evidence="2" type="ORF">NEUTE1DRAFT_115679</name>
</gene>
<dbReference type="Proteomes" id="UP000008065">
    <property type="component" value="Unassembled WGS sequence"/>
</dbReference>
<dbReference type="HOGENOM" id="CLU_3069251_0_0_1"/>
<feature type="signal peptide" evidence="1">
    <location>
        <begin position="1"/>
        <end position="19"/>
    </location>
</feature>
<dbReference type="VEuPathDB" id="FungiDB:NEUTE1DRAFT_115679"/>
<sequence length="53" mass="6139">MPVECLLWLSLPSISWVWFKCLHMNHGRTNQKRLGLDLPAVTEHLYGLGKHLV</sequence>
<proteinExistence type="predicted"/>